<keyword evidence="3" id="KW-1185">Reference proteome</keyword>
<feature type="compositionally biased region" description="Basic and acidic residues" evidence="1">
    <location>
        <begin position="71"/>
        <end position="82"/>
    </location>
</feature>
<feature type="compositionally biased region" description="Basic and acidic residues" evidence="1">
    <location>
        <begin position="183"/>
        <end position="193"/>
    </location>
</feature>
<organism evidence="2 3">
    <name type="scientific">Plicaturopsis crispa FD-325 SS-3</name>
    <dbReference type="NCBI Taxonomy" id="944288"/>
    <lineage>
        <taxon>Eukaryota</taxon>
        <taxon>Fungi</taxon>
        <taxon>Dikarya</taxon>
        <taxon>Basidiomycota</taxon>
        <taxon>Agaricomycotina</taxon>
        <taxon>Agaricomycetes</taxon>
        <taxon>Agaricomycetidae</taxon>
        <taxon>Amylocorticiales</taxon>
        <taxon>Amylocorticiaceae</taxon>
        <taxon>Plicatura</taxon>
        <taxon>Plicaturopsis crispa</taxon>
    </lineage>
</organism>
<sequence>MPHKRPKRSVREQLQSAKSTNLAPTVHISSEPLPKSAARVLNAAAVQAEYRARKRGADDGDDGPRKKKVKRSGDEGDQKDGKALGIQPGETLAHFNRRVESNMAPLVKAAVSSSSAHARRVKAAEIQAKKAKSNKGSHVADDDDAPDTIPNPESKSKSKPTSEPPPKPSSSKKSAVAPANDTQTDRHANRPKEFVTTSSAAPRRLNDIAMAPPEFRSKGAKGDGGKGIDGKAKGLETKAKKDSEFARLPVGIAQQLQMEEAREGAVRRYREMKARRNAGL</sequence>
<feature type="compositionally biased region" description="Basic and acidic residues" evidence="1">
    <location>
        <begin position="55"/>
        <end position="64"/>
    </location>
</feature>
<feature type="compositionally biased region" description="Polar residues" evidence="1">
    <location>
        <begin position="12"/>
        <end position="23"/>
    </location>
</feature>
<dbReference type="EMBL" id="KN832575">
    <property type="protein sequence ID" value="KII83610.1"/>
    <property type="molecule type" value="Genomic_DNA"/>
</dbReference>
<dbReference type="HOGENOM" id="CLU_075896_0_0_1"/>
<dbReference type="Proteomes" id="UP000053263">
    <property type="component" value="Unassembled WGS sequence"/>
</dbReference>
<accession>A0A0C9SWC1</accession>
<reference evidence="2 3" key="1">
    <citation type="submission" date="2014-06" db="EMBL/GenBank/DDBJ databases">
        <title>Evolutionary Origins and Diversification of the Mycorrhizal Mutualists.</title>
        <authorList>
            <consortium name="DOE Joint Genome Institute"/>
            <consortium name="Mycorrhizal Genomics Consortium"/>
            <person name="Kohler A."/>
            <person name="Kuo A."/>
            <person name="Nagy L.G."/>
            <person name="Floudas D."/>
            <person name="Copeland A."/>
            <person name="Barry K.W."/>
            <person name="Cichocki N."/>
            <person name="Veneault-Fourrey C."/>
            <person name="LaButti K."/>
            <person name="Lindquist E.A."/>
            <person name="Lipzen A."/>
            <person name="Lundell T."/>
            <person name="Morin E."/>
            <person name="Murat C."/>
            <person name="Riley R."/>
            <person name="Ohm R."/>
            <person name="Sun H."/>
            <person name="Tunlid A."/>
            <person name="Henrissat B."/>
            <person name="Grigoriev I.V."/>
            <person name="Hibbett D.S."/>
            <person name="Martin F."/>
        </authorList>
    </citation>
    <scope>NUCLEOTIDE SEQUENCE [LARGE SCALE GENOMIC DNA]</scope>
    <source>
        <strain evidence="2 3">FD-325 SS-3</strain>
    </source>
</reference>
<name>A0A0C9SWC1_PLICR</name>
<feature type="compositionally biased region" description="Low complexity" evidence="1">
    <location>
        <begin position="107"/>
        <end position="116"/>
    </location>
</feature>
<dbReference type="OrthoDB" id="5876637at2759"/>
<gene>
    <name evidence="2" type="ORF">PLICRDRAFT_445048</name>
</gene>
<dbReference type="AlphaFoldDB" id="A0A0C9SWC1"/>
<proteinExistence type="predicted"/>
<feature type="compositionally biased region" description="Basic and acidic residues" evidence="1">
    <location>
        <begin position="215"/>
        <end position="242"/>
    </location>
</feature>
<feature type="region of interest" description="Disordered" evidence="1">
    <location>
        <begin position="1"/>
        <end position="34"/>
    </location>
</feature>
<evidence type="ECO:0000256" key="1">
    <source>
        <dbReference type="SAM" id="MobiDB-lite"/>
    </source>
</evidence>
<evidence type="ECO:0000313" key="3">
    <source>
        <dbReference type="Proteomes" id="UP000053263"/>
    </source>
</evidence>
<feature type="region of interest" description="Disordered" evidence="1">
    <location>
        <begin position="50"/>
        <end position="242"/>
    </location>
</feature>
<protein>
    <submittedName>
        <fullName evidence="2">Uncharacterized protein</fullName>
    </submittedName>
</protein>
<evidence type="ECO:0000313" key="2">
    <source>
        <dbReference type="EMBL" id="KII83610.1"/>
    </source>
</evidence>